<evidence type="ECO:0000313" key="3">
    <source>
        <dbReference type="Proteomes" id="UP001145109"/>
    </source>
</evidence>
<feature type="region of interest" description="Disordered" evidence="1">
    <location>
        <begin position="1"/>
        <end position="21"/>
    </location>
</feature>
<protein>
    <submittedName>
        <fullName evidence="2">Uncharacterized protein</fullName>
    </submittedName>
</protein>
<reference evidence="2" key="1">
    <citation type="submission" date="2022-09" db="EMBL/GenBank/DDBJ databases">
        <title>Draft genome sequence of Coprococcus comes strain 31264.</title>
        <authorList>
            <person name="Atsushi H."/>
            <person name="Moriya O."/>
            <person name="Mitsuo S."/>
        </authorList>
    </citation>
    <scope>NUCLEOTIDE SEQUENCE</scope>
    <source>
        <strain evidence="2">JCM 31264</strain>
    </source>
</reference>
<dbReference type="EMBL" id="BSCI01000008">
    <property type="protein sequence ID" value="GLG87110.1"/>
    <property type="molecule type" value="Genomic_DNA"/>
</dbReference>
<evidence type="ECO:0000256" key="1">
    <source>
        <dbReference type="SAM" id="MobiDB-lite"/>
    </source>
</evidence>
<organism evidence="2 3">
    <name type="scientific">Coprococcus comes</name>
    <dbReference type="NCBI Taxonomy" id="410072"/>
    <lineage>
        <taxon>Bacteria</taxon>
        <taxon>Bacillati</taxon>
        <taxon>Bacillota</taxon>
        <taxon>Clostridia</taxon>
        <taxon>Lachnospirales</taxon>
        <taxon>Lachnospiraceae</taxon>
        <taxon>Coprococcus</taxon>
    </lineage>
</organism>
<proteinExistence type="predicted"/>
<evidence type="ECO:0000313" key="2">
    <source>
        <dbReference type="EMBL" id="GLG87110.1"/>
    </source>
</evidence>
<comment type="caution">
    <text evidence="2">The sequence shown here is derived from an EMBL/GenBank/DDBJ whole genome shotgun (WGS) entry which is preliminary data.</text>
</comment>
<dbReference type="AlphaFoldDB" id="A0AA37QC16"/>
<gene>
    <name evidence="2" type="ORF">comes_16550</name>
</gene>
<accession>A0AA37QC16</accession>
<dbReference type="Proteomes" id="UP001145109">
    <property type="component" value="Unassembled WGS sequence"/>
</dbReference>
<reference evidence="2" key="2">
    <citation type="submission" date="2022-11" db="EMBL/GenBank/DDBJ databases">
        <title>Draft genome sequence of Coprococcus comes strain 31264.</title>
        <authorList>
            <person name="Hisatomi A."/>
            <person name="Ohkuma M."/>
            <person name="Sakamoto M."/>
        </authorList>
    </citation>
    <scope>NUCLEOTIDE SEQUENCE</scope>
    <source>
        <strain evidence="2">JCM 31264</strain>
    </source>
</reference>
<sequence length="55" mass="6423">MPEMRTRTKMKNVASDRTRRENVPRHILSYCYRKRTGATGLVLTNKVEGQSSRNK</sequence>
<name>A0AA37QC16_9FIRM</name>